<name>A0A9W9X2H2_9EURO</name>
<evidence type="ECO:0000256" key="1">
    <source>
        <dbReference type="SAM" id="MobiDB-lite"/>
    </source>
</evidence>
<evidence type="ECO:0000313" key="3">
    <source>
        <dbReference type="Proteomes" id="UP001148312"/>
    </source>
</evidence>
<accession>A0A9W9X2H2</accession>
<feature type="region of interest" description="Disordered" evidence="1">
    <location>
        <begin position="51"/>
        <end position="84"/>
    </location>
</feature>
<dbReference type="RefSeq" id="XP_056788614.1">
    <property type="nucleotide sequence ID" value="XM_056936679.1"/>
</dbReference>
<dbReference type="Proteomes" id="UP001148312">
    <property type="component" value="Unassembled WGS sequence"/>
</dbReference>
<evidence type="ECO:0000313" key="2">
    <source>
        <dbReference type="EMBL" id="KAJ5481184.1"/>
    </source>
</evidence>
<dbReference type="AlphaFoldDB" id="A0A9W9X2H2"/>
<keyword evidence="3" id="KW-1185">Reference proteome</keyword>
<reference evidence="2" key="1">
    <citation type="submission" date="2022-12" db="EMBL/GenBank/DDBJ databases">
        <authorList>
            <person name="Petersen C."/>
        </authorList>
    </citation>
    <scope>NUCLEOTIDE SEQUENCE</scope>
    <source>
        <strain evidence="2">IBT 30728</strain>
    </source>
</reference>
<proteinExistence type="predicted"/>
<protein>
    <submittedName>
        <fullName evidence="2">Uncharacterized protein</fullName>
    </submittedName>
</protein>
<organism evidence="2 3">
    <name type="scientific">Penicillium diatomitis</name>
    <dbReference type="NCBI Taxonomy" id="2819901"/>
    <lineage>
        <taxon>Eukaryota</taxon>
        <taxon>Fungi</taxon>
        <taxon>Dikarya</taxon>
        <taxon>Ascomycota</taxon>
        <taxon>Pezizomycotina</taxon>
        <taxon>Eurotiomycetes</taxon>
        <taxon>Eurotiomycetidae</taxon>
        <taxon>Eurotiales</taxon>
        <taxon>Aspergillaceae</taxon>
        <taxon>Penicillium</taxon>
    </lineage>
</organism>
<dbReference type="GeneID" id="81626928"/>
<sequence>MVALMKARVLKVLNPDSKVTWNERNGSGWTVTDQDGKSNPVKTENSLLKDLLTTKQCRPDTRAGGSDTGALAMSPMPERVVGDDGKPNVGLFAIGVPTEGARWVTTAVPRPLADSVLLRSADAVARAALRQAQKDLLDKKLG</sequence>
<gene>
    <name evidence="2" type="ORF">N7539_007078</name>
</gene>
<comment type="caution">
    <text evidence="2">The sequence shown here is derived from an EMBL/GenBank/DDBJ whole genome shotgun (WGS) entry which is preliminary data.</text>
</comment>
<reference evidence="2" key="2">
    <citation type="journal article" date="2023" name="IMA Fungus">
        <title>Comparative genomic study of the Penicillium genus elucidates a diverse pangenome and 15 lateral gene transfer events.</title>
        <authorList>
            <person name="Petersen C."/>
            <person name="Sorensen T."/>
            <person name="Nielsen M.R."/>
            <person name="Sondergaard T.E."/>
            <person name="Sorensen J.L."/>
            <person name="Fitzpatrick D.A."/>
            <person name="Frisvad J.C."/>
            <person name="Nielsen K.L."/>
        </authorList>
    </citation>
    <scope>NUCLEOTIDE SEQUENCE</scope>
    <source>
        <strain evidence="2">IBT 30728</strain>
    </source>
</reference>
<dbReference type="EMBL" id="JAPWDQ010000009">
    <property type="protein sequence ID" value="KAJ5481184.1"/>
    <property type="molecule type" value="Genomic_DNA"/>
</dbReference>